<dbReference type="Proteomes" id="UP000828390">
    <property type="component" value="Unassembled WGS sequence"/>
</dbReference>
<comment type="caution">
    <text evidence="1">The sequence shown here is derived from an EMBL/GenBank/DDBJ whole genome shotgun (WGS) entry which is preliminary data.</text>
</comment>
<name>A0A9D4HGB4_DREPO</name>
<sequence>MFFNGPPYTENGPALGGHVFQRTKTISNSVEIIVGQIKTAPPLTAILTNALTKYSGAWKNITTDPPFGDHFATDRKHFELSKGIIRTTVSTKNQRNSMNEPSGGHVFQRTETIFELQRYIIKTTLLTRFNEDETINVTSIVYTSFELGQYVIGENGITTFHKNRTINEASSVYKVNIDDRQTLNDRQRSQKINMITQVS</sequence>
<accession>A0A9D4HGB4</accession>
<protein>
    <submittedName>
        <fullName evidence="1">Uncharacterized protein</fullName>
    </submittedName>
</protein>
<dbReference type="EMBL" id="JAIWYP010000013">
    <property type="protein sequence ID" value="KAH3716434.1"/>
    <property type="molecule type" value="Genomic_DNA"/>
</dbReference>
<keyword evidence="2" id="KW-1185">Reference proteome</keyword>
<dbReference type="AlphaFoldDB" id="A0A9D4HGB4"/>
<proteinExistence type="predicted"/>
<reference evidence="1" key="2">
    <citation type="submission" date="2020-11" db="EMBL/GenBank/DDBJ databases">
        <authorList>
            <person name="McCartney M.A."/>
            <person name="Auch B."/>
            <person name="Kono T."/>
            <person name="Mallez S."/>
            <person name="Becker A."/>
            <person name="Gohl D.M."/>
            <person name="Silverstein K.A.T."/>
            <person name="Koren S."/>
            <person name="Bechman K.B."/>
            <person name="Herman A."/>
            <person name="Abrahante J.E."/>
            <person name="Garbe J."/>
        </authorList>
    </citation>
    <scope>NUCLEOTIDE SEQUENCE</scope>
    <source>
        <strain evidence="1">Duluth1</strain>
        <tissue evidence="1">Whole animal</tissue>
    </source>
</reference>
<evidence type="ECO:0000313" key="2">
    <source>
        <dbReference type="Proteomes" id="UP000828390"/>
    </source>
</evidence>
<organism evidence="1 2">
    <name type="scientific">Dreissena polymorpha</name>
    <name type="common">Zebra mussel</name>
    <name type="synonym">Mytilus polymorpha</name>
    <dbReference type="NCBI Taxonomy" id="45954"/>
    <lineage>
        <taxon>Eukaryota</taxon>
        <taxon>Metazoa</taxon>
        <taxon>Spiralia</taxon>
        <taxon>Lophotrochozoa</taxon>
        <taxon>Mollusca</taxon>
        <taxon>Bivalvia</taxon>
        <taxon>Autobranchia</taxon>
        <taxon>Heteroconchia</taxon>
        <taxon>Euheterodonta</taxon>
        <taxon>Imparidentia</taxon>
        <taxon>Neoheterodontei</taxon>
        <taxon>Myida</taxon>
        <taxon>Dreissenoidea</taxon>
        <taxon>Dreissenidae</taxon>
        <taxon>Dreissena</taxon>
    </lineage>
</organism>
<gene>
    <name evidence="1" type="ORF">DPMN_059157</name>
</gene>
<evidence type="ECO:0000313" key="1">
    <source>
        <dbReference type="EMBL" id="KAH3716434.1"/>
    </source>
</evidence>
<reference evidence="1" key="1">
    <citation type="journal article" date="2019" name="bioRxiv">
        <title>The Genome of the Zebra Mussel, Dreissena polymorpha: A Resource for Invasive Species Research.</title>
        <authorList>
            <person name="McCartney M.A."/>
            <person name="Auch B."/>
            <person name="Kono T."/>
            <person name="Mallez S."/>
            <person name="Zhang Y."/>
            <person name="Obille A."/>
            <person name="Becker A."/>
            <person name="Abrahante J.E."/>
            <person name="Garbe J."/>
            <person name="Badalamenti J.P."/>
            <person name="Herman A."/>
            <person name="Mangelson H."/>
            <person name="Liachko I."/>
            <person name="Sullivan S."/>
            <person name="Sone E.D."/>
            <person name="Koren S."/>
            <person name="Silverstein K.A.T."/>
            <person name="Beckman K.B."/>
            <person name="Gohl D.M."/>
        </authorList>
    </citation>
    <scope>NUCLEOTIDE SEQUENCE</scope>
    <source>
        <strain evidence="1">Duluth1</strain>
        <tissue evidence="1">Whole animal</tissue>
    </source>
</reference>